<protein>
    <submittedName>
        <fullName evidence="1">Uncharacterized protein</fullName>
    </submittedName>
</protein>
<sequence>MSKKKSFYLRYQKHDFKERLRSLKIQQTVKEVDANFVETVSSVLSTLENAEKLSQGQKKGLSIMLIKLNKINDQAFAQNEINNILNRQNKIKSEKRGKDSTLPSAPNFLLHHIDKRLGAWTRRMLSKCLKEPKLAKAAFIAHACGALRAIGKEKAESLLNISPESLYKEIFKQENYEKGYRDRIFYLRMQALGNVQRKLIREKKSKQ</sequence>
<evidence type="ECO:0000313" key="2">
    <source>
        <dbReference type="Proteomes" id="UP000253934"/>
    </source>
</evidence>
<dbReference type="AlphaFoldDB" id="A0A369L1I8"/>
<proteinExistence type="predicted"/>
<dbReference type="EMBL" id="QOVW01000001">
    <property type="protein sequence ID" value="RDB37386.1"/>
    <property type="molecule type" value="Genomic_DNA"/>
</dbReference>
<name>A0A369L1I8_9BACT</name>
<dbReference type="Proteomes" id="UP000253934">
    <property type="component" value="Unassembled WGS sequence"/>
</dbReference>
<organism evidence="1 2">
    <name type="scientific">Spirobacillus cienkowskii</name>
    <dbReference type="NCBI Taxonomy" id="495820"/>
    <lineage>
        <taxon>Bacteria</taxon>
        <taxon>Pseudomonadati</taxon>
        <taxon>Bdellovibrionota</taxon>
        <taxon>Oligoflexia</taxon>
        <taxon>Silvanigrellales</taxon>
        <taxon>Spirobacillus</taxon>
    </lineage>
</organism>
<accession>A0A369L1I8</accession>
<comment type="caution">
    <text evidence="1">The sequence shown here is derived from an EMBL/GenBank/DDBJ whole genome shotgun (WGS) entry which is preliminary data.</text>
</comment>
<reference evidence="1" key="1">
    <citation type="submission" date="2018-04" db="EMBL/GenBank/DDBJ databases">
        <title>Draft genome sequence of the Candidatus Spirobacillus cienkowskii, a pathogen of freshwater Daphnia species, reconstructed from hemolymph metagenomic reads.</title>
        <authorList>
            <person name="Bresciani L."/>
            <person name="Lemos L.N."/>
            <person name="Wale N."/>
            <person name="Lin J.Y."/>
            <person name="Fernandes G.R."/>
            <person name="Duffy M.A."/>
            <person name="Rodrigues J.M."/>
        </authorList>
    </citation>
    <scope>NUCLEOTIDE SEQUENCE [LARGE SCALE GENOMIC DNA]</scope>
    <source>
        <strain evidence="1">Binning01</strain>
    </source>
</reference>
<gene>
    <name evidence="1" type="ORF">DCC88_00225</name>
</gene>
<evidence type="ECO:0000313" key="1">
    <source>
        <dbReference type="EMBL" id="RDB37386.1"/>
    </source>
</evidence>
<keyword evidence="2" id="KW-1185">Reference proteome</keyword>